<protein>
    <submittedName>
        <fullName evidence="1">Uncharacterized protein</fullName>
    </submittedName>
</protein>
<dbReference type="EMBL" id="ASGP02000002">
    <property type="protein sequence ID" value="KAH9521184.1"/>
    <property type="molecule type" value="Genomic_DNA"/>
</dbReference>
<organism evidence="1 2">
    <name type="scientific">Dermatophagoides farinae</name>
    <name type="common">American house dust mite</name>
    <dbReference type="NCBI Taxonomy" id="6954"/>
    <lineage>
        <taxon>Eukaryota</taxon>
        <taxon>Metazoa</taxon>
        <taxon>Ecdysozoa</taxon>
        <taxon>Arthropoda</taxon>
        <taxon>Chelicerata</taxon>
        <taxon>Arachnida</taxon>
        <taxon>Acari</taxon>
        <taxon>Acariformes</taxon>
        <taxon>Sarcoptiformes</taxon>
        <taxon>Astigmata</taxon>
        <taxon>Psoroptidia</taxon>
        <taxon>Analgoidea</taxon>
        <taxon>Pyroglyphidae</taxon>
        <taxon>Dermatophagoidinae</taxon>
        <taxon>Dermatophagoides</taxon>
    </lineage>
</organism>
<proteinExistence type="predicted"/>
<dbReference type="AlphaFoldDB" id="A0A922L600"/>
<evidence type="ECO:0000313" key="1">
    <source>
        <dbReference type="EMBL" id="KAH9521184.1"/>
    </source>
</evidence>
<accession>A0A922L600</accession>
<gene>
    <name evidence="1" type="ORF">DERF_004857</name>
</gene>
<evidence type="ECO:0000313" key="2">
    <source>
        <dbReference type="Proteomes" id="UP000790347"/>
    </source>
</evidence>
<reference evidence="1" key="2">
    <citation type="journal article" date="2022" name="Res Sq">
        <title>Comparative Genomics Reveals Insights into the Divergent Evolution of Astigmatic Mites and Household Pest Adaptations.</title>
        <authorList>
            <person name="Xiong Q."/>
            <person name="Wan A.T.-Y."/>
            <person name="Liu X.-Y."/>
            <person name="Fung C.S.-H."/>
            <person name="Xiao X."/>
            <person name="Malainual N."/>
            <person name="Hou J."/>
            <person name="Wang L."/>
            <person name="Wang M."/>
            <person name="Yang K."/>
            <person name="Cui Y."/>
            <person name="Leung E."/>
            <person name="Nong W."/>
            <person name="Shin S.-K."/>
            <person name="Au S."/>
            <person name="Jeong K.Y."/>
            <person name="Chew F.T."/>
            <person name="Hui J."/>
            <person name="Leung T.F."/>
            <person name="Tungtrongchitr A."/>
            <person name="Zhong N."/>
            <person name="Liu Z."/>
            <person name="Tsui S."/>
        </authorList>
    </citation>
    <scope>NUCLEOTIDE SEQUENCE</scope>
    <source>
        <strain evidence="1">Derf</strain>
        <tissue evidence="1">Whole organism</tissue>
    </source>
</reference>
<comment type="caution">
    <text evidence="1">The sequence shown here is derived from an EMBL/GenBank/DDBJ whole genome shotgun (WGS) entry which is preliminary data.</text>
</comment>
<name>A0A922L600_DERFA</name>
<sequence length="77" mass="9263">MLFYIRFSVRVFGIWSVCAQRQSIISFENYKAFFPLFSCVYGMSKTNTNNITYPLWIQFFTLKQQQQQQQTKTKTLK</sequence>
<reference evidence="1" key="1">
    <citation type="submission" date="2013-05" db="EMBL/GenBank/DDBJ databases">
        <authorList>
            <person name="Yim A.K.Y."/>
            <person name="Chan T.F."/>
            <person name="Ji K.M."/>
            <person name="Liu X.Y."/>
            <person name="Zhou J.W."/>
            <person name="Li R.Q."/>
            <person name="Yang K.Y."/>
            <person name="Li J."/>
            <person name="Li M."/>
            <person name="Law P.T.W."/>
            <person name="Wu Y.L."/>
            <person name="Cai Z.L."/>
            <person name="Qin H."/>
            <person name="Bao Y."/>
            <person name="Leung R.K.K."/>
            <person name="Ng P.K.S."/>
            <person name="Zou J."/>
            <person name="Zhong X.J."/>
            <person name="Ran P.X."/>
            <person name="Zhong N.S."/>
            <person name="Liu Z.G."/>
            <person name="Tsui S.K.W."/>
        </authorList>
    </citation>
    <scope>NUCLEOTIDE SEQUENCE</scope>
    <source>
        <strain evidence="1">Derf</strain>
        <tissue evidence="1">Whole organism</tissue>
    </source>
</reference>
<keyword evidence="2" id="KW-1185">Reference proteome</keyword>
<dbReference type="Proteomes" id="UP000790347">
    <property type="component" value="Unassembled WGS sequence"/>
</dbReference>